<comment type="caution">
    <text evidence="2">The sequence shown here is derived from an EMBL/GenBank/DDBJ whole genome shotgun (WGS) entry which is preliminary data.</text>
</comment>
<dbReference type="GeneID" id="67005684"/>
<name>A0A9P3BB53_9EURO</name>
<reference evidence="2 3" key="1">
    <citation type="submission" date="2018-10" db="EMBL/GenBank/DDBJ databases">
        <title>Pan-genome distribution and transcriptional activeness of fungal secondary metabolism genes in Aspergillus section Fumigati.</title>
        <authorList>
            <person name="Takahashi H."/>
            <person name="Umemura M."/>
            <person name="Ninomiya A."/>
            <person name="Kusuya Y."/>
            <person name="Urayama S."/>
            <person name="Shimizu M."/>
            <person name="Watanabe A."/>
            <person name="Kamei K."/>
            <person name="Yaguchi T."/>
            <person name="Hagiwara D."/>
        </authorList>
    </citation>
    <scope>NUCLEOTIDE SEQUENCE [LARGE SCALE GENOMIC DNA]</scope>
    <source>
        <strain evidence="2 3">IFM 55266</strain>
    </source>
</reference>
<protein>
    <recommendedName>
        <fullName evidence="1">Stress-response A/B barrel domain-containing protein</fullName>
    </recommendedName>
</protein>
<sequence>MTIHRVTFFNIPRPEDIDVLLAEYRRLAEEAKRNSEPYILSVQAGRTLPDARTKGYTLAVKTTFRNLDDMNFYDHECEAHKRLKSVAAPRREGDVFTAYFEDELGNAA</sequence>
<dbReference type="OrthoDB" id="3830014at2759"/>
<dbReference type="RefSeq" id="XP_043158903.1">
    <property type="nucleotide sequence ID" value="XM_043302968.1"/>
</dbReference>
<feature type="domain" description="Stress-response A/B barrel" evidence="1">
    <location>
        <begin position="3"/>
        <end position="99"/>
    </location>
</feature>
<dbReference type="Pfam" id="PF07876">
    <property type="entry name" value="Dabb"/>
    <property type="match status" value="1"/>
</dbReference>
<evidence type="ECO:0000313" key="3">
    <source>
        <dbReference type="Proteomes" id="UP001043456"/>
    </source>
</evidence>
<organism evidence="2 3">
    <name type="scientific">Aspergillus pseudoviridinutans</name>
    <dbReference type="NCBI Taxonomy" id="1517512"/>
    <lineage>
        <taxon>Eukaryota</taxon>
        <taxon>Fungi</taxon>
        <taxon>Dikarya</taxon>
        <taxon>Ascomycota</taxon>
        <taxon>Pezizomycotina</taxon>
        <taxon>Eurotiomycetes</taxon>
        <taxon>Eurotiomycetidae</taxon>
        <taxon>Eurotiales</taxon>
        <taxon>Aspergillaceae</taxon>
        <taxon>Aspergillus</taxon>
        <taxon>Aspergillus subgen. Fumigati</taxon>
    </lineage>
</organism>
<proteinExistence type="predicted"/>
<dbReference type="PROSITE" id="PS51502">
    <property type="entry name" value="S_R_A_B_BARREL"/>
    <property type="match status" value="1"/>
</dbReference>
<keyword evidence="3" id="KW-1185">Reference proteome</keyword>
<dbReference type="Proteomes" id="UP001043456">
    <property type="component" value="Unassembled WGS sequence"/>
</dbReference>
<dbReference type="InterPro" id="IPR013097">
    <property type="entry name" value="Dabb"/>
</dbReference>
<dbReference type="AlphaFoldDB" id="A0A9P3BB53"/>
<accession>A0A9P3BB53</accession>
<dbReference type="SMART" id="SM00886">
    <property type="entry name" value="Dabb"/>
    <property type="match status" value="1"/>
</dbReference>
<dbReference type="SUPFAM" id="SSF54909">
    <property type="entry name" value="Dimeric alpha+beta barrel"/>
    <property type="match status" value="1"/>
</dbReference>
<dbReference type="Gene3D" id="3.30.70.100">
    <property type="match status" value="1"/>
</dbReference>
<gene>
    <name evidence="2" type="ORF">Asppvi_007074</name>
</gene>
<evidence type="ECO:0000313" key="2">
    <source>
        <dbReference type="EMBL" id="GIJ88157.1"/>
    </source>
</evidence>
<dbReference type="EMBL" id="BHVY01000004">
    <property type="protein sequence ID" value="GIJ88157.1"/>
    <property type="molecule type" value="Genomic_DNA"/>
</dbReference>
<dbReference type="InterPro" id="IPR011008">
    <property type="entry name" value="Dimeric_a/b-barrel"/>
</dbReference>
<evidence type="ECO:0000259" key="1">
    <source>
        <dbReference type="PROSITE" id="PS51502"/>
    </source>
</evidence>